<evidence type="ECO:0000313" key="1">
    <source>
        <dbReference type="EMBL" id="ERT04165.1"/>
    </source>
</evidence>
<evidence type="ECO:0000313" key="2">
    <source>
        <dbReference type="Proteomes" id="UP000017127"/>
    </source>
</evidence>
<name>U7QAU6_9CYAN</name>
<dbReference type="AlphaFoldDB" id="U7QAU6"/>
<protein>
    <submittedName>
        <fullName evidence="1">Uncharacterized protein</fullName>
    </submittedName>
</protein>
<keyword evidence="2" id="KW-1185">Reference proteome</keyword>
<organism evidence="1 2">
    <name type="scientific">Lyngbya aestuarii BL J</name>
    <dbReference type="NCBI Taxonomy" id="1348334"/>
    <lineage>
        <taxon>Bacteria</taxon>
        <taxon>Bacillati</taxon>
        <taxon>Cyanobacteriota</taxon>
        <taxon>Cyanophyceae</taxon>
        <taxon>Oscillatoriophycideae</taxon>
        <taxon>Oscillatoriales</taxon>
        <taxon>Microcoleaceae</taxon>
        <taxon>Lyngbya</taxon>
    </lineage>
</organism>
<accession>U7QAU6</accession>
<gene>
    <name evidence="1" type="ORF">M595_5897</name>
</gene>
<dbReference type="EMBL" id="AUZM01000116">
    <property type="protein sequence ID" value="ERT04165.1"/>
    <property type="molecule type" value="Genomic_DNA"/>
</dbReference>
<proteinExistence type="predicted"/>
<sequence>MLMLFFSIKFNKSARSAAKPSHLQLEAQKPGNFLAHQVFRGRGWVYIHLDKPASRIIDDG</sequence>
<comment type="caution">
    <text evidence="1">The sequence shown here is derived from an EMBL/GenBank/DDBJ whole genome shotgun (WGS) entry which is preliminary data.</text>
</comment>
<dbReference type="Proteomes" id="UP000017127">
    <property type="component" value="Unassembled WGS sequence"/>
</dbReference>
<reference evidence="1 2" key="1">
    <citation type="journal article" date="2013" name="Front. Microbiol.">
        <title>Comparative genomic analyses of the cyanobacterium, Lyngbya aestuarii BL J, a powerful hydrogen producer.</title>
        <authorList>
            <person name="Kothari A."/>
            <person name="Vaughn M."/>
            <person name="Garcia-Pichel F."/>
        </authorList>
    </citation>
    <scope>NUCLEOTIDE SEQUENCE [LARGE SCALE GENOMIC DNA]</scope>
    <source>
        <strain evidence="1 2">BL J</strain>
    </source>
</reference>